<name>A0A1R3HGH1_COCAP</name>
<proteinExistence type="predicted"/>
<accession>A0A1R3HGH1</accession>
<dbReference type="Gramene" id="OMO69348">
    <property type="protein sequence ID" value="OMO69348"/>
    <property type="gene ID" value="CCACVL1_19546"/>
</dbReference>
<reference evidence="1 2" key="1">
    <citation type="submission" date="2013-09" db="EMBL/GenBank/DDBJ databases">
        <title>Corchorus capsularis genome sequencing.</title>
        <authorList>
            <person name="Alam M."/>
            <person name="Haque M.S."/>
            <person name="Islam M.S."/>
            <person name="Emdad E.M."/>
            <person name="Islam M.M."/>
            <person name="Ahmed B."/>
            <person name="Halim A."/>
            <person name="Hossen Q.M.M."/>
            <person name="Hossain M.Z."/>
            <person name="Ahmed R."/>
            <person name="Khan M.M."/>
            <person name="Islam R."/>
            <person name="Rashid M.M."/>
            <person name="Khan S.A."/>
            <person name="Rahman M.S."/>
            <person name="Alam M."/>
        </authorList>
    </citation>
    <scope>NUCLEOTIDE SEQUENCE [LARGE SCALE GENOMIC DNA]</scope>
    <source>
        <strain evidence="2">cv. CVL-1</strain>
        <tissue evidence="1">Whole seedling</tissue>
    </source>
</reference>
<gene>
    <name evidence="1" type="ORF">CCACVL1_19546</name>
</gene>
<dbReference type="EMBL" id="AWWV01012036">
    <property type="protein sequence ID" value="OMO69348.1"/>
    <property type="molecule type" value="Genomic_DNA"/>
</dbReference>
<comment type="caution">
    <text evidence="1">The sequence shown here is derived from an EMBL/GenBank/DDBJ whole genome shotgun (WGS) entry which is preliminary data.</text>
</comment>
<evidence type="ECO:0000313" key="1">
    <source>
        <dbReference type="EMBL" id="OMO69348.1"/>
    </source>
</evidence>
<protein>
    <submittedName>
        <fullName evidence="1">Uncharacterized protein</fullName>
    </submittedName>
</protein>
<dbReference type="Proteomes" id="UP000188268">
    <property type="component" value="Unassembled WGS sequence"/>
</dbReference>
<dbReference type="AlphaFoldDB" id="A0A1R3HGH1"/>
<sequence length="31" mass="3543">MVTRIATRPRGGDLAAYPIWLQPSDRNRESD</sequence>
<organism evidence="1 2">
    <name type="scientific">Corchorus capsularis</name>
    <name type="common">Jute</name>
    <dbReference type="NCBI Taxonomy" id="210143"/>
    <lineage>
        <taxon>Eukaryota</taxon>
        <taxon>Viridiplantae</taxon>
        <taxon>Streptophyta</taxon>
        <taxon>Embryophyta</taxon>
        <taxon>Tracheophyta</taxon>
        <taxon>Spermatophyta</taxon>
        <taxon>Magnoliopsida</taxon>
        <taxon>eudicotyledons</taxon>
        <taxon>Gunneridae</taxon>
        <taxon>Pentapetalae</taxon>
        <taxon>rosids</taxon>
        <taxon>malvids</taxon>
        <taxon>Malvales</taxon>
        <taxon>Malvaceae</taxon>
        <taxon>Grewioideae</taxon>
        <taxon>Apeibeae</taxon>
        <taxon>Corchorus</taxon>
    </lineage>
</organism>
<keyword evidence="2" id="KW-1185">Reference proteome</keyword>
<evidence type="ECO:0000313" key="2">
    <source>
        <dbReference type="Proteomes" id="UP000188268"/>
    </source>
</evidence>